<dbReference type="Gene3D" id="3.40.50.1820">
    <property type="entry name" value="alpha/beta hydrolase"/>
    <property type="match status" value="1"/>
</dbReference>
<dbReference type="Pfam" id="PF03403">
    <property type="entry name" value="PAF-AH_p_II"/>
    <property type="match status" value="1"/>
</dbReference>
<feature type="signal peptide" evidence="4">
    <location>
        <begin position="1"/>
        <end position="19"/>
    </location>
</feature>
<dbReference type="AlphaFoldDB" id="A0A918MWH0"/>
<evidence type="ECO:0000256" key="2">
    <source>
        <dbReference type="ARBA" id="ARBA00022963"/>
    </source>
</evidence>
<feature type="chain" id="PRO_5037506410" description="Acetylhydrolase" evidence="4">
    <location>
        <begin position="20"/>
        <end position="429"/>
    </location>
</feature>
<evidence type="ECO:0000256" key="1">
    <source>
        <dbReference type="ARBA" id="ARBA00022801"/>
    </source>
</evidence>
<keyword evidence="4" id="KW-0732">Signal</keyword>
<dbReference type="PANTHER" id="PTHR10272">
    <property type="entry name" value="PLATELET-ACTIVATING FACTOR ACETYLHYDROLASE"/>
    <property type="match status" value="1"/>
</dbReference>
<comment type="caution">
    <text evidence="5">The sequence shown here is derived from an EMBL/GenBank/DDBJ whole genome shotgun (WGS) entry which is preliminary data.</text>
</comment>
<dbReference type="SUPFAM" id="SSF53474">
    <property type="entry name" value="alpha/beta-Hydrolases"/>
    <property type="match status" value="1"/>
</dbReference>
<keyword evidence="1" id="KW-0378">Hydrolase</keyword>
<evidence type="ECO:0000256" key="3">
    <source>
        <dbReference type="ARBA" id="ARBA00023098"/>
    </source>
</evidence>
<organism evidence="5 6">
    <name type="scientific">Alteromonas halophila</name>
    <dbReference type="NCBI Taxonomy" id="516698"/>
    <lineage>
        <taxon>Bacteria</taxon>
        <taxon>Pseudomonadati</taxon>
        <taxon>Pseudomonadota</taxon>
        <taxon>Gammaproteobacteria</taxon>
        <taxon>Alteromonadales</taxon>
        <taxon>Alteromonadaceae</taxon>
        <taxon>Alteromonas/Salinimonas group</taxon>
        <taxon>Alteromonas</taxon>
    </lineage>
</organism>
<keyword evidence="3" id="KW-0443">Lipid metabolism</keyword>
<dbReference type="GO" id="GO:0016042">
    <property type="term" value="P:lipid catabolic process"/>
    <property type="evidence" value="ECO:0007669"/>
    <property type="project" value="UniProtKB-KW"/>
</dbReference>
<proteinExistence type="predicted"/>
<evidence type="ECO:0008006" key="7">
    <source>
        <dbReference type="Google" id="ProtNLM"/>
    </source>
</evidence>
<sequence>MKVAKFLALSAWVIAGTSAAGQQQGQALYKPFPEDVTPELSAPGEYAVGVKTMTVTIPDQPQDLSGERGPRGLTLEVWYPATERGAATTYEDQTRSGKTFVIQADATRDAPVAASDTPYPLVVLSHGYTGYRTIMYYLGEHLASHGYVVAGIDHSGSTNADVDMKNAPYAGFPNTLLNRSRDQLHTLQALNADETFGKAIDASAAGLIGYSMGGYGAVNTVGGCYDFGEGAVKRLTGADNADAIGALQSQLNTCAGGQSDVDPRWKAMMALAPWGGQLRVFDPAELAAIAVPTLYVAGEFDDISGYDGVRWLFENTTGAPGYLLTIHNARHNIAAHPAPAEAMGTELDLGHYLEPAWRTQSLNAINEHFALALMNCYVKNINADCDYLKVRGSSAQVPANGETPPPWKGFDNRFALGLSMEANDSADAQ</sequence>
<reference evidence="5" key="2">
    <citation type="submission" date="2020-09" db="EMBL/GenBank/DDBJ databases">
        <authorList>
            <person name="Sun Q."/>
            <person name="Kim S."/>
        </authorList>
    </citation>
    <scope>NUCLEOTIDE SEQUENCE</scope>
    <source>
        <strain evidence="5">KCTC 22164</strain>
    </source>
</reference>
<protein>
    <recommendedName>
        <fullName evidence="7">Acetylhydrolase</fullName>
    </recommendedName>
</protein>
<evidence type="ECO:0000313" key="6">
    <source>
        <dbReference type="Proteomes" id="UP000631300"/>
    </source>
</evidence>
<evidence type="ECO:0000313" key="5">
    <source>
        <dbReference type="EMBL" id="GGW81047.1"/>
    </source>
</evidence>
<dbReference type="InterPro" id="IPR029058">
    <property type="entry name" value="AB_hydrolase_fold"/>
</dbReference>
<dbReference type="GO" id="GO:0003847">
    <property type="term" value="F:1-alkyl-2-acetylglycerophosphocholine esterase activity"/>
    <property type="evidence" value="ECO:0007669"/>
    <property type="project" value="TreeGrafter"/>
</dbReference>
<dbReference type="Proteomes" id="UP000631300">
    <property type="component" value="Unassembled WGS sequence"/>
</dbReference>
<reference evidence="5" key="1">
    <citation type="journal article" date="2014" name="Int. J. Syst. Evol. Microbiol.">
        <title>Complete genome sequence of Corynebacterium casei LMG S-19264T (=DSM 44701T), isolated from a smear-ripened cheese.</title>
        <authorList>
            <consortium name="US DOE Joint Genome Institute (JGI-PGF)"/>
            <person name="Walter F."/>
            <person name="Albersmeier A."/>
            <person name="Kalinowski J."/>
            <person name="Ruckert C."/>
        </authorList>
    </citation>
    <scope>NUCLEOTIDE SEQUENCE</scope>
    <source>
        <strain evidence="5">KCTC 22164</strain>
    </source>
</reference>
<gene>
    <name evidence="5" type="ORF">GCM10007391_12690</name>
</gene>
<keyword evidence="6" id="KW-1185">Reference proteome</keyword>
<dbReference type="RefSeq" id="WP_189404498.1">
    <property type="nucleotide sequence ID" value="NZ_BMXP01000002.1"/>
</dbReference>
<dbReference type="EMBL" id="BMXP01000002">
    <property type="protein sequence ID" value="GGW81047.1"/>
    <property type="molecule type" value="Genomic_DNA"/>
</dbReference>
<name>A0A918MWH0_9ALTE</name>
<dbReference type="PANTHER" id="PTHR10272:SF0">
    <property type="entry name" value="PLATELET-ACTIVATING FACTOR ACETYLHYDROLASE"/>
    <property type="match status" value="1"/>
</dbReference>
<accession>A0A918MWH0</accession>
<evidence type="ECO:0000256" key="4">
    <source>
        <dbReference type="SAM" id="SignalP"/>
    </source>
</evidence>
<keyword evidence="2" id="KW-0442">Lipid degradation</keyword>